<dbReference type="InterPro" id="IPR036291">
    <property type="entry name" value="NAD(P)-bd_dom_sf"/>
</dbReference>
<dbReference type="KEGG" id="maga:Mag101_11115"/>
<evidence type="ECO:0000256" key="1">
    <source>
        <dbReference type="ARBA" id="ARBA00006484"/>
    </source>
</evidence>
<dbReference type="PANTHER" id="PTHR43943">
    <property type="entry name" value="DEHYDROGENASE/REDUCTASE (SDR FAMILY) MEMBER 4"/>
    <property type="match status" value="1"/>
</dbReference>
<dbReference type="PRINTS" id="PR00081">
    <property type="entry name" value="GDHRDH"/>
</dbReference>
<dbReference type="Gene3D" id="3.40.50.720">
    <property type="entry name" value="NAD(P)-binding Rossmann-like Domain"/>
    <property type="match status" value="1"/>
</dbReference>
<dbReference type="GO" id="GO:0016491">
    <property type="term" value="F:oxidoreductase activity"/>
    <property type="evidence" value="ECO:0007669"/>
    <property type="project" value="UniProtKB-KW"/>
</dbReference>
<evidence type="ECO:0000313" key="3">
    <source>
        <dbReference type="EMBL" id="AQQ68122.1"/>
    </source>
</evidence>
<keyword evidence="4" id="KW-1185">Reference proteome</keyword>
<dbReference type="InterPro" id="IPR002347">
    <property type="entry name" value="SDR_fam"/>
</dbReference>
<dbReference type="FunFam" id="3.40.50.720:FF:000084">
    <property type="entry name" value="Short-chain dehydrogenase reductase"/>
    <property type="match status" value="1"/>
</dbReference>
<organism evidence="3 4">
    <name type="scientific">Microbulbifer agarilyticus</name>
    <dbReference type="NCBI Taxonomy" id="260552"/>
    <lineage>
        <taxon>Bacteria</taxon>
        <taxon>Pseudomonadati</taxon>
        <taxon>Pseudomonadota</taxon>
        <taxon>Gammaproteobacteria</taxon>
        <taxon>Cellvibrionales</taxon>
        <taxon>Microbulbiferaceae</taxon>
        <taxon>Microbulbifer</taxon>
    </lineage>
</organism>
<protein>
    <submittedName>
        <fullName evidence="3">3-ketoacyl-ACP reductase</fullName>
    </submittedName>
</protein>
<evidence type="ECO:0000313" key="4">
    <source>
        <dbReference type="Proteomes" id="UP000188219"/>
    </source>
</evidence>
<reference evidence="3" key="1">
    <citation type="submission" date="2017-02" db="EMBL/GenBank/DDBJ databases">
        <title>Genome of Microbulbifer agarilyticus GP101.</title>
        <authorList>
            <person name="Jung J."/>
            <person name="Bae S.S."/>
            <person name="Baek K."/>
        </authorList>
    </citation>
    <scope>NUCLEOTIDE SEQUENCE [LARGE SCALE GENOMIC DNA]</scope>
    <source>
        <strain evidence="3">GP101</strain>
    </source>
</reference>
<dbReference type="Proteomes" id="UP000188219">
    <property type="component" value="Chromosome"/>
</dbReference>
<comment type="similarity">
    <text evidence="1">Belongs to the short-chain dehydrogenases/reductases (SDR) family.</text>
</comment>
<dbReference type="EMBL" id="CP019650">
    <property type="protein sequence ID" value="AQQ68122.1"/>
    <property type="molecule type" value="Genomic_DNA"/>
</dbReference>
<proteinExistence type="inferred from homology"/>
<keyword evidence="2" id="KW-0560">Oxidoreductase</keyword>
<dbReference type="RefSeq" id="WP_077404773.1">
    <property type="nucleotide sequence ID" value="NZ_CP019650.1"/>
</dbReference>
<dbReference type="SUPFAM" id="SSF51735">
    <property type="entry name" value="NAD(P)-binding Rossmann-fold domains"/>
    <property type="match status" value="1"/>
</dbReference>
<gene>
    <name evidence="3" type="ORF">Mag101_11115</name>
</gene>
<name>A0A1Q2M7C3_9GAMM</name>
<sequence length="253" mass="26064">MDLGLSGKKAVITGATRGIGRAIAEQLANEGVDLAICSRNQEEVDTAVKALSGKGVKVIGAVVDVADKDAYQSWVASAGDELGGIDIFVPNVSAGGGNMGDEGWINNLNVDVLGTTRGVEAAMPFLEHSKAASIVIIASTAGVETFMGPQPYNALKGALVIYGKQLSQAVAEQGVRVNCVSPGPVFVEGGAWDFIKENMTDLYEGTLAQIPQGRMGSPEEIANAVTFLASPAASLITGVNLVADGGFTKRVQL</sequence>
<dbReference type="Pfam" id="PF13561">
    <property type="entry name" value="adh_short_C2"/>
    <property type="match status" value="1"/>
</dbReference>
<dbReference type="PANTHER" id="PTHR43943:SF17">
    <property type="entry name" value="3-PHENYLPROPIONATE-DIHYDRODIOL_CINNAMIC ACID-DIHYDRODIOL DEHYDROGENASE"/>
    <property type="match status" value="1"/>
</dbReference>
<evidence type="ECO:0000256" key="2">
    <source>
        <dbReference type="ARBA" id="ARBA00023002"/>
    </source>
</evidence>
<dbReference type="STRING" id="260552.Mag101_11115"/>
<dbReference type="OrthoDB" id="9804774at2"/>
<accession>A0A1Q2M7C3</accession>
<dbReference type="AlphaFoldDB" id="A0A1Q2M7C3"/>